<dbReference type="SUPFAM" id="SSF55298">
    <property type="entry name" value="YjgF-like"/>
    <property type="match status" value="1"/>
</dbReference>
<protein>
    <submittedName>
        <fullName evidence="1">Putative translation initiation inhibitor, yjgF family</fullName>
    </submittedName>
</protein>
<dbReference type="EMBL" id="CP012154">
    <property type="protein sequence ID" value="AKS41834.1"/>
    <property type="molecule type" value="Genomic_DNA"/>
</dbReference>
<dbReference type="InterPro" id="IPR006175">
    <property type="entry name" value="YjgF/YER057c/UK114"/>
</dbReference>
<dbReference type="Proteomes" id="UP000066624">
    <property type="component" value="Chromosome"/>
</dbReference>
<dbReference type="GO" id="GO:0005829">
    <property type="term" value="C:cytosol"/>
    <property type="evidence" value="ECO:0007669"/>
    <property type="project" value="TreeGrafter"/>
</dbReference>
<dbReference type="KEGG" id="wma:WM2015_1462"/>
<dbReference type="Pfam" id="PF01042">
    <property type="entry name" value="Ribonuc_L-PSP"/>
    <property type="match status" value="1"/>
</dbReference>
<gene>
    <name evidence="1" type="ORF">WM2015_1462</name>
</gene>
<reference evidence="1 2" key="1">
    <citation type="submission" date="2015-07" db="EMBL/GenBank/DDBJ databases">
        <authorList>
            <person name="Noorani M."/>
        </authorList>
    </citation>
    <scope>NUCLEOTIDE SEQUENCE [LARGE SCALE GENOMIC DNA]</scope>
    <source>
        <strain evidence="1 2">KCTC 42284</strain>
    </source>
</reference>
<dbReference type="GO" id="GO:0019239">
    <property type="term" value="F:deaminase activity"/>
    <property type="evidence" value="ECO:0007669"/>
    <property type="project" value="TreeGrafter"/>
</dbReference>
<sequence>MSDKIHSDTAPRPVGSYPHARRVGNLLFLSGLGPRIPGSDEVPGNVYDEAGTLIDYDIEAQTRQLVANLDQVLASAGASRANLVDITVFLTDMKRDFKRFNAIYAEYFTEAAPCRTTVEINALPTPIAIEFKCMAAFAE</sequence>
<dbReference type="Gene3D" id="3.30.1330.40">
    <property type="entry name" value="RutC-like"/>
    <property type="match status" value="1"/>
</dbReference>
<dbReference type="AlphaFoldDB" id="A0A0K0XVV0"/>
<accession>A0A0K0XVV0</accession>
<organism evidence="1 2">
    <name type="scientific">Wenzhouxiangella marina</name>
    <dbReference type="NCBI Taxonomy" id="1579979"/>
    <lineage>
        <taxon>Bacteria</taxon>
        <taxon>Pseudomonadati</taxon>
        <taxon>Pseudomonadota</taxon>
        <taxon>Gammaproteobacteria</taxon>
        <taxon>Chromatiales</taxon>
        <taxon>Wenzhouxiangellaceae</taxon>
        <taxon>Wenzhouxiangella</taxon>
    </lineage>
</organism>
<dbReference type="InterPro" id="IPR035959">
    <property type="entry name" value="RutC-like_sf"/>
</dbReference>
<dbReference type="PANTHER" id="PTHR11803:SF48">
    <property type="entry name" value="2-AMINOMUCONATE DEAMINASE"/>
    <property type="match status" value="1"/>
</dbReference>
<evidence type="ECO:0000313" key="2">
    <source>
        <dbReference type="Proteomes" id="UP000066624"/>
    </source>
</evidence>
<keyword evidence="2" id="KW-1185">Reference proteome</keyword>
<dbReference type="PANTHER" id="PTHR11803">
    <property type="entry name" value="2-IMINOBUTANOATE/2-IMINOPROPANOATE DEAMINASE RIDA"/>
    <property type="match status" value="1"/>
</dbReference>
<dbReference type="RefSeq" id="WP_183971346.1">
    <property type="nucleotide sequence ID" value="NZ_CP012154.1"/>
</dbReference>
<name>A0A0K0XVV0_9GAMM</name>
<dbReference type="STRING" id="1579979.WM2015_1462"/>
<evidence type="ECO:0000313" key="1">
    <source>
        <dbReference type="EMBL" id="AKS41834.1"/>
    </source>
</evidence>
<dbReference type="CDD" id="cd00448">
    <property type="entry name" value="YjgF_YER057c_UK114_family"/>
    <property type="match status" value="1"/>
</dbReference>
<proteinExistence type="predicted"/>